<dbReference type="SUPFAM" id="SSF53335">
    <property type="entry name" value="S-adenosyl-L-methionine-dependent methyltransferases"/>
    <property type="match status" value="1"/>
</dbReference>
<dbReference type="PANTHER" id="PTHR34203">
    <property type="entry name" value="METHYLTRANSFERASE, FKBM FAMILY PROTEIN"/>
    <property type="match status" value="1"/>
</dbReference>
<gene>
    <name evidence="2" type="ORF">EWV45_03715</name>
</gene>
<dbReference type="Proteomes" id="UP000315868">
    <property type="component" value="Unassembled WGS sequence"/>
</dbReference>
<dbReference type="PANTHER" id="PTHR34203:SF15">
    <property type="entry name" value="SLL1173 PROTEIN"/>
    <property type="match status" value="1"/>
</dbReference>
<dbReference type="Gene3D" id="3.40.50.720">
    <property type="entry name" value="NAD(P)-binding Rossmann-like Domain"/>
    <property type="match status" value="1"/>
</dbReference>
<evidence type="ECO:0000313" key="3">
    <source>
        <dbReference type="Proteomes" id="UP000315868"/>
    </source>
</evidence>
<evidence type="ECO:0000259" key="1">
    <source>
        <dbReference type="Pfam" id="PF05050"/>
    </source>
</evidence>
<comment type="caution">
    <text evidence="2">The sequence shown here is derived from an EMBL/GenBank/DDBJ whole genome shotgun (WGS) entry which is preliminary data.</text>
</comment>
<accession>A0A552L4N3</accession>
<feature type="domain" description="Methyltransferase FkbM" evidence="1">
    <location>
        <begin position="214"/>
        <end position="352"/>
    </location>
</feature>
<dbReference type="Gene3D" id="3.40.50.150">
    <property type="entry name" value="Vaccinia Virus protein VP39"/>
    <property type="match status" value="1"/>
</dbReference>
<proteinExistence type="predicted"/>
<dbReference type="NCBIfam" id="TIGR01444">
    <property type="entry name" value="fkbM_fam"/>
    <property type="match status" value="1"/>
</dbReference>
<organism evidence="2 3">
    <name type="scientific">Microcystis flos-aquae Mf_QC_C_20070823_S10D</name>
    <dbReference type="NCBI Taxonomy" id="2486236"/>
    <lineage>
        <taxon>Bacteria</taxon>
        <taxon>Bacillati</taxon>
        <taxon>Cyanobacteriota</taxon>
        <taxon>Cyanophyceae</taxon>
        <taxon>Oscillatoriophycideae</taxon>
        <taxon>Chroococcales</taxon>
        <taxon>Microcystaceae</taxon>
        <taxon>Microcystis</taxon>
    </lineage>
</organism>
<dbReference type="Pfam" id="PF05050">
    <property type="entry name" value="Methyltransf_21"/>
    <property type="match status" value="1"/>
</dbReference>
<name>A0A552L4N3_9CHRO</name>
<dbReference type="InterPro" id="IPR052514">
    <property type="entry name" value="SAM-dependent_MTase"/>
</dbReference>
<dbReference type="AlphaFoldDB" id="A0A552L4N3"/>
<dbReference type="EMBL" id="SFAM01000026">
    <property type="protein sequence ID" value="TRV15187.1"/>
    <property type="molecule type" value="Genomic_DNA"/>
</dbReference>
<keyword evidence="2" id="KW-0808">Transferase</keyword>
<dbReference type="GO" id="GO:0008168">
    <property type="term" value="F:methyltransferase activity"/>
    <property type="evidence" value="ECO:0007669"/>
    <property type="project" value="UniProtKB-KW"/>
</dbReference>
<reference evidence="2 3" key="1">
    <citation type="submission" date="2019-01" db="EMBL/GenBank/DDBJ databases">
        <title>Coherence of Microcystis species and biogeography revealed through population genomics.</title>
        <authorList>
            <person name="Perez-Carrascal O.M."/>
            <person name="Terrat Y."/>
            <person name="Giani A."/>
            <person name="Fortin N."/>
            <person name="Tromas N."/>
            <person name="Shapiro B.J."/>
        </authorList>
    </citation>
    <scope>NUCLEOTIDE SEQUENCE [LARGE SCALE GENOMIC DNA]</scope>
    <source>
        <strain evidence="2">Mf_QC_C_20070823_S10D</strain>
    </source>
</reference>
<dbReference type="GO" id="GO:0032259">
    <property type="term" value="P:methylation"/>
    <property type="evidence" value="ECO:0007669"/>
    <property type="project" value="UniProtKB-KW"/>
</dbReference>
<evidence type="ECO:0000313" key="2">
    <source>
        <dbReference type="EMBL" id="TRV15187.1"/>
    </source>
</evidence>
<protein>
    <submittedName>
        <fullName evidence="2">FkbM family methyltransferase</fullName>
    </submittedName>
</protein>
<keyword evidence="2" id="KW-0489">Methyltransferase</keyword>
<dbReference type="InterPro" id="IPR029063">
    <property type="entry name" value="SAM-dependent_MTases_sf"/>
</dbReference>
<sequence>MSSSLLLELENLLKKPIASIKDYESSLFEQLLEKSQGQIVLFGAGNLGKKCLAGLRSVGIEPVAFADNNAAIWNKKIEGVEVLSPEIAAQKYGDNALFIVTIWSPGRNRRFVLLRDQLHQLNCLNVTSFITLFWQYPAIFLPYYCIDLPHKIYEQLDDVIAVFSLLSDDYSKQQYLNQLKWRICLDFDHLSSSTEIQYLPKLLLPLLRYEVFIDCGAFDGDTVKTLINTQKDSFEKIICFEPDPSNVEKLKDYISNLDNVIQEKVVVYQNATGKKKEKIRFLATGSGASAISSEGELEVDSIPLDEILADEAPTFIKMDIEGAEIDTILGASNIIEKYHPILALSVYHQQDHLWRIPLLVNSICSDYSYFLEPHGEDGLDLVLYAIPNSRFTSEA</sequence>
<dbReference type="InterPro" id="IPR006342">
    <property type="entry name" value="FkbM_mtfrase"/>
</dbReference>